<feature type="binding site" evidence="3">
    <location>
        <begin position="105"/>
        <end position="108"/>
    </location>
    <ligand>
        <name>NAD(+)</name>
        <dbReference type="ChEBI" id="CHEBI:57540"/>
    </ligand>
</feature>
<gene>
    <name evidence="3" type="primary">cobB</name>
    <name evidence="6" type="ORF">HGMM_F50B04C26</name>
</gene>
<dbReference type="SUPFAM" id="SSF52467">
    <property type="entry name" value="DHS-like NAD/FAD-binding domain"/>
    <property type="match status" value="1"/>
</dbReference>
<accession>H5SMB4</accession>
<feature type="binding site" evidence="3">
    <location>
        <position position="75"/>
    </location>
    <ligand>
        <name>substrate</name>
    </ligand>
</feature>
<dbReference type="InterPro" id="IPR050134">
    <property type="entry name" value="NAD-dep_sirtuin_deacylases"/>
</dbReference>
<evidence type="ECO:0000256" key="2">
    <source>
        <dbReference type="ARBA" id="ARBA00023027"/>
    </source>
</evidence>
<dbReference type="GO" id="GO:0017136">
    <property type="term" value="F:histone deacetylase activity, NAD-dependent"/>
    <property type="evidence" value="ECO:0007669"/>
    <property type="project" value="TreeGrafter"/>
</dbReference>
<dbReference type="PROSITE" id="PS50305">
    <property type="entry name" value="SIRTUIN"/>
    <property type="match status" value="1"/>
</dbReference>
<comment type="caution">
    <text evidence="3 4">Lacks conserved residue(s) required for the propagation of feature annotation.</text>
</comment>
<evidence type="ECO:0000259" key="5">
    <source>
        <dbReference type="PROSITE" id="PS50305"/>
    </source>
</evidence>
<keyword evidence="1" id="KW-0808">Transferase</keyword>
<dbReference type="GO" id="GO:0036055">
    <property type="term" value="F:protein-succinyllysine desuccinylase activity"/>
    <property type="evidence" value="ECO:0007669"/>
    <property type="project" value="UniProtKB-UniRule"/>
</dbReference>
<dbReference type="GO" id="GO:0005737">
    <property type="term" value="C:cytoplasm"/>
    <property type="evidence" value="ECO:0007669"/>
    <property type="project" value="UniProtKB-SubCell"/>
</dbReference>
<feature type="active site" description="Proton acceptor" evidence="3">
    <location>
        <position position="123"/>
    </location>
</feature>
<proteinExistence type="inferred from homology"/>
<dbReference type="InterPro" id="IPR026590">
    <property type="entry name" value="Ssirtuin_cat_dom"/>
</dbReference>
<dbReference type="EMBL" id="AP011772">
    <property type="protein sequence ID" value="BAL57300.1"/>
    <property type="molecule type" value="Genomic_DNA"/>
</dbReference>
<protein>
    <recommendedName>
        <fullName evidence="3">NAD-dependent protein deacylase</fullName>
        <ecNumber evidence="3">2.3.1.286</ecNumber>
    </recommendedName>
    <alternativeName>
        <fullName evidence="3">Regulatory protein SIR2 homolog</fullName>
    </alternativeName>
</protein>
<feature type="domain" description="Deacetylase sirtuin-type" evidence="5">
    <location>
        <begin position="1"/>
        <end position="243"/>
    </location>
</feature>
<dbReference type="PANTHER" id="PTHR11085:SF4">
    <property type="entry name" value="NAD-DEPENDENT PROTEIN DEACYLASE"/>
    <property type="match status" value="1"/>
</dbReference>
<dbReference type="Gene3D" id="3.30.1600.10">
    <property type="entry name" value="SIR2/SIRT2 'Small Domain"/>
    <property type="match status" value="1"/>
</dbReference>
<keyword evidence="2 3" id="KW-0520">NAD</keyword>
<evidence type="ECO:0000313" key="6">
    <source>
        <dbReference type="EMBL" id="BAL57300.1"/>
    </source>
</evidence>
<organism evidence="6">
    <name type="scientific">uncultured Bacteroidota bacterium</name>
    <dbReference type="NCBI Taxonomy" id="152509"/>
    <lineage>
        <taxon>Bacteria</taxon>
        <taxon>Pseudomonadati</taxon>
        <taxon>Bacteroidota</taxon>
        <taxon>environmental samples</taxon>
    </lineage>
</organism>
<reference evidence="6" key="1">
    <citation type="journal article" date="2005" name="Environ. Microbiol.">
        <title>Genetic and functional properties of uncultivated thermophilic crenarchaeotes from a subsurface gold mine as revealed by analysis of genome fragments.</title>
        <authorList>
            <person name="Nunoura T."/>
            <person name="Hirayama H."/>
            <person name="Takami H."/>
            <person name="Oida H."/>
            <person name="Nishi S."/>
            <person name="Shimamura S."/>
            <person name="Suzuki Y."/>
            <person name="Inagaki F."/>
            <person name="Takai K."/>
            <person name="Nealson K.H."/>
            <person name="Horikoshi K."/>
        </authorList>
    </citation>
    <scope>NUCLEOTIDE SEQUENCE</scope>
</reference>
<comment type="catalytic activity">
    <reaction evidence="3">
        <text>N(6)-succinyl-L-lysyl-[protein] + NAD(+) + H2O = 2''-O-succinyl-ADP-D-ribose + nicotinamide + L-lysyl-[protein]</text>
        <dbReference type="Rhea" id="RHEA:47668"/>
        <dbReference type="Rhea" id="RHEA-COMP:9752"/>
        <dbReference type="Rhea" id="RHEA-COMP:11877"/>
        <dbReference type="ChEBI" id="CHEBI:15377"/>
        <dbReference type="ChEBI" id="CHEBI:17154"/>
        <dbReference type="ChEBI" id="CHEBI:29969"/>
        <dbReference type="ChEBI" id="CHEBI:57540"/>
        <dbReference type="ChEBI" id="CHEBI:87830"/>
        <dbReference type="ChEBI" id="CHEBI:87832"/>
    </reaction>
</comment>
<dbReference type="Gene3D" id="3.40.50.1220">
    <property type="entry name" value="TPP-binding domain"/>
    <property type="match status" value="1"/>
</dbReference>
<dbReference type="HAMAP" id="MF_01121">
    <property type="entry name" value="Sirtuin_ClassIII"/>
    <property type="match status" value="1"/>
</dbReference>
<evidence type="ECO:0000256" key="4">
    <source>
        <dbReference type="PROSITE-ProRule" id="PRU00236"/>
    </source>
</evidence>
<feature type="binding site" evidence="3">
    <location>
        <begin position="28"/>
        <end position="47"/>
    </location>
    <ligand>
        <name>NAD(+)</name>
        <dbReference type="ChEBI" id="CHEBI:57540"/>
    </ligand>
</feature>
<dbReference type="InterPro" id="IPR029035">
    <property type="entry name" value="DHS-like_NAD/FAD-binding_dom"/>
</dbReference>
<sequence>MRRVPPWPAWVSAPPEAAPGRLVVVLTGAGISAESGLSTFRDSGGLWEKYSIYEVATPEAWQRNPQLVLDFYNQRRAQLARVAPNPAHTLLKALEEKYTVIVITQNVDDLHERAGSSYILHLHGELTRARSTVDPSLIYEIGYAPIRWGDTCEKGSQLRPHVVWFGEEVPAYPLAESWAQRADVFVVIGTSLQVYPAAGLLEEAWQAKRKFLIDPRPTLTTGVEVLAKPASEGVRDLVEKLLS</sequence>
<comment type="domain">
    <text evidence="3">2 residues (Tyr-72 and Arg-75) present in a large hydrophobic pocket are probably involved in substrate specificity. They are important for desuccinylation activity, but dispensable for deacetylation activity.</text>
</comment>
<name>H5SMB4_9BACT</name>
<dbReference type="Pfam" id="PF02146">
    <property type="entry name" value="SIR2"/>
    <property type="match status" value="1"/>
</dbReference>
<dbReference type="PANTHER" id="PTHR11085">
    <property type="entry name" value="NAD-DEPENDENT PROTEIN DEACYLASE SIRTUIN-5, MITOCHONDRIAL-RELATED"/>
    <property type="match status" value="1"/>
</dbReference>
<dbReference type="EC" id="2.3.1.286" evidence="3"/>
<comment type="similarity">
    <text evidence="3">Belongs to the sirtuin family. Class III subfamily.</text>
</comment>
<reference evidence="6" key="2">
    <citation type="journal article" date="2012" name="PLoS ONE">
        <title>A Deeply Branching Thermophilic Bacterium with an Ancient Acetyl-CoA Pathway Dominates a Subsurface Ecosystem.</title>
        <authorList>
            <person name="Takami H."/>
            <person name="Noguchi H."/>
            <person name="Takaki Y."/>
            <person name="Uchiyama I."/>
            <person name="Toyoda A."/>
            <person name="Nishi S."/>
            <person name="Chee G.-J."/>
            <person name="Arai W."/>
            <person name="Nunoura T."/>
            <person name="Itoh T."/>
            <person name="Hattori M."/>
            <person name="Takai K."/>
        </authorList>
    </citation>
    <scope>NUCLEOTIDE SEQUENCE</scope>
</reference>
<dbReference type="GO" id="GO:0070403">
    <property type="term" value="F:NAD+ binding"/>
    <property type="evidence" value="ECO:0007669"/>
    <property type="project" value="UniProtKB-UniRule"/>
</dbReference>
<feature type="binding site" evidence="3">
    <location>
        <position position="230"/>
    </location>
    <ligand>
        <name>NAD(+)</name>
        <dbReference type="ChEBI" id="CHEBI:57540"/>
    </ligand>
</feature>
<dbReference type="InterPro" id="IPR026591">
    <property type="entry name" value="Sirtuin_cat_small_dom_sf"/>
</dbReference>
<comment type="subcellular location">
    <subcellularLocation>
        <location evidence="3">Cytoplasm</location>
    </subcellularLocation>
</comment>
<comment type="function">
    <text evidence="3">NAD-dependent lysine deacetylase and desuccinylase that specifically removes acetyl and succinyl groups on target proteins. Modulates the activities of several proteins which are inactive in their acylated form.</text>
</comment>
<dbReference type="GO" id="GO:0036054">
    <property type="term" value="F:protein-malonyllysine demalonylase activity"/>
    <property type="evidence" value="ECO:0007669"/>
    <property type="project" value="InterPro"/>
</dbReference>
<dbReference type="AlphaFoldDB" id="H5SMB4"/>
<feature type="binding site" evidence="3">
    <location>
        <begin position="189"/>
        <end position="191"/>
    </location>
    <ligand>
        <name>NAD(+)</name>
        <dbReference type="ChEBI" id="CHEBI:57540"/>
    </ligand>
</feature>
<feature type="binding site" evidence="3">
    <location>
        <position position="72"/>
    </location>
    <ligand>
        <name>substrate</name>
    </ligand>
</feature>
<dbReference type="InterPro" id="IPR003000">
    <property type="entry name" value="Sirtuin"/>
</dbReference>
<evidence type="ECO:0000256" key="1">
    <source>
        <dbReference type="ARBA" id="ARBA00022679"/>
    </source>
</evidence>
<dbReference type="InterPro" id="IPR027546">
    <property type="entry name" value="Sirtuin_class_III"/>
</dbReference>
<keyword evidence="3" id="KW-0963">Cytoplasm</keyword>
<comment type="catalytic activity">
    <reaction evidence="3">
        <text>N(6)-acetyl-L-lysyl-[protein] + NAD(+) + H2O = 2''-O-acetyl-ADP-D-ribose + nicotinamide + L-lysyl-[protein]</text>
        <dbReference type="Rhea" id="RHEA:43636"/>
        <dbReference type="Rhea" id="RHEA-COMP:9752"/>
        <dbReference type="Rhea" id="RHEA-COMP:10731"/>
        <dbReference type="ChEBI" id="CHEBI:15377"/>
        <dbReference type="ChEBI" id="CHEBI:17154"/>
        <dbReference type="ChEBI" id="CHEBI:29969"/>
        <dbReference type="ChEBI" id="CHEBI:57540"/>
        <dbReference type="ChEBI" id="CHEBI:61930"/>
        <dbReference type="ChEBI" id="CHEBI:83767"/>
        <dbReference type="EC" id="2.3.1.286"/>
    </reaction>
</comment>
<evidence type="ECO:0000256" key="3">
    <source>
        <dbReference type="HAMAP-Rule" id="MF_01121"/>
    </source>
</evidence>